<dbReference type="GO" id="GO:0006629">
    <property type="term" value="P:lipid metabolic process"/>
    <property type="evidence" value="ECO:0007669"/>
    <property type="project" value="InterPro"/>
</dbReference>
<dbReference type="PANTHER" id="PTHR43620:SF7">
    <property type="entry name" value="GLYCEROPHOSPHODIESTER PHOSPHODIESTERASE GDPD5-RELATED"/>
    <property type="match status" value="1"/>
</dbReference>
<gene>
    <name evidence="8" type="ORF">FVP33_09420</name>
</gene>
<accession>A0A5C8UP64</accession>
<evidence type="ECO:0000256" key="1">
    <source>
        <dbReference type="ARBA" id="ARBA00007277"/>
    </source>
</evidence>
<evidence type="ECO:0000256" key="3">
    <source>
        <dbReference type="ARBA" id="ARBA00022729"/>
    </source>
</evidence>
<comment type="catalytic activity">
    <reaction evidence="6">
        <text>a sn-glycero-3-phosphodiester + H2O = an alcohol + sn-glycerol 3-phosphate + H(+)</text>
        <dbReference type="Rhea" id="RHEA:12969"/>
        <dbReference type="ChEBI" id="CHEBI:15377"/>
        <dbReference type="ChEBI" id="CHEBI:15378"/>
        <dbReference type="ChEBI" id="CHEBI:30879"/>
        <dbReference type="ChEBI" id="CHEBI:57597"/>
        <dbReference type="ChEBI" id="CHEBI:83408"/>
        <dbReference type="EC" id="3.1.4.46"/>
    </reaction>
</comment>
<keyword evidence="9" id="KW-1185">Reference proteome</keyword>
<proteinExistence type="inferred from homology"/>
<evidence type="ECO:0000256" key="5">
    <source>
        <dbReference type="ARBA" id="ARBA00022801"/>
    </source>
</evidence>
<dbReference type="GO" id="GO:0008889">
    <property type="term" value="F:glycerophosphodiester phosphodiesterase activity"/>
    <property type="evidence" value="ECO:0007669"/>
    <property type="project" value="UniProtKB-EC"/>
</dbReference>
<evidence type="ECO:0000256" key="2">
    <source>
        <dbReference type="ARBA" id="ARBA00012247"/>
    </source>
</evidence>
<dbReference type="Pfam" id="PF03009">
    <property type="entry name" value="GDPD"/>
    <property type="match status" value="1"/>
</dbReference>
<dbReference type="InterPro" id="IPR030395">
    <property type="entry name" value="GP_PDE_dom"/>
</dbReference>
<dbReference type="SUPFAM" id="SSF51695">
    <property type="entry name" value="PLC-like phosphodiesterases"/>
    <property type="match status" value="1"/>
</dbReference>
<organism evidence="8 9">
    <name type="scientific">Lacisediminihabitans profunda</name>
    <dbReference type="NCBI Taxonomy" id="2594790"/>
    <lineage>
        <taxon>Bacteria</taxon>
        <taxon>Bacillati</taxon>
        <taxon>Actinomycetota</taxon>
        <taxon>Actinomycetes</taxon>
        <taxon>Micrococcales</taxon>
        <taxon>Microbacteriaceae</taxon>
        <taxon>Lacisediminihabitans</taxon>
    </lineage>
</organism>
<dbReference type="PROSITE" id="PS51704">
    <property type="entry name" value="GP_PDE"/>
    <property type="match status" value="1"/>
</dbReference>
<comment type="similarity">
    <text evidence="1">Belongs to the glycerophosphoryl diester phosphodiesterase family.</text>
</comment>
<protein>
    <recommendedName>
        <fullName evidence="2">glycerophosphodiester phosphodiesterase</fullName>
        <ecNumber evidence="2">3.1.4.46</ecNumber>
    </recommendedName>
</protein>
<comment type="caution">
    <text evidence="8">The sequence shown here is derived from an EMBL/GenBank/DDBJ whole genome shotgun (WGS) entry which is preliminary data.</text>
</comment>
<reference evidence="8 9" key="1">
    <citation type="submission" date="2019-08" db="EMBL/GenBank/DDBJ databases">
        <title>Bacterial whole genome sequence for Glaciihabitans sp. CHu50b-6-2.</title>
        <authorList>
            <person name="Jin L."/>
        </authorList>
    </citation>
    <scope>NUCLEOTIDE SEQUENCE [LARGE SCALE GENOMIC DNA]</scope>
    <source>
        <strain evidence="8 9">CHu50b-6-2</strain>
    </source>
</reference>
<keyword evidence="5" id="KW-0378">Hydrolase</keyword>
<dbReference type="Gene3D" id="3.20.20.190">
    <property type="entry name" value="Phosphatidylinositol (PI) phosphodiesterase"/>
    <property type="match status" value="1"/>
</dbReference>
<dbReference type="InterPro" id="IPR017946">
    <property type="entry name" value="PLC-like_Pdiesterase_TIM-brl"/>
</dbReference>
<name>A0A5C8UP64_9MICO</name>
<evidence type="ECO:0000256" key="4">
    <source>
        <dbReference type="ARBA" id="ARBA00022798"/>
    </source>
</evidence>
<keyword evidence="3" id="KW-0732">Signal</keyword>
<dbReference type="EMBL" id="VRMG01000007">
    <property type="protein sequence ID" value="TXN30231.1"/>
    <property type="molecule type" value="Genomic_DNA"/>
</dbReference>
<feature type="domain" description="GP-PDE" evidence="7">
    <location>
        <begin position="25"/>
        <end position="348"/>
    </location>
</feature>
<dbReference type="GO" id="GO:0042597">
    <property type="term" value="C:periplasmic space"/>
    <property type="evidence" value="ECO:0007669"/>
    <property type="project" value="TreeGrafter"/>
</dbReference>
<keyword evidence="4" id="KW-0319">Glycerol metabolism</keyword>
<evidence type="ECO:0000256" key="6">
    <source>
        <dbReference type="ARBA" id="ARBA00047512"/>
    </source>
</evidence>
<dbReference type="GO" id="GO:0006071">
    <property type="term" value="P:glycerol metabolic process"/>
    <property type="evidence" value="ECO:0007669"/>
    <property type="project" value="UniProtKB-KW"/>
</dbReference>
<dbReference type="PANTHER" id="PTHR43620">
    <property type="entry name" value="GLYCEROPHOSPHORYL DIESTER PHOSPHODIESTERASE"/>
    <property type="match status" value="1"/>
</dbReference>
<dbReference type="AlphaFoldDB" id="A0A5C8UP64"/>
<evidence type="ECO:0000313" key="9">
    <source>
        <dbReference type="Proteomes" id="UP000321379"/>
    </source>
</evidence>
<sequence>MSLRLPPVQLLSLCVPYRGSVNSLPLVIAHRGASGYRPEHTRAAYELAIEQGADALEPDLVASRDGVLVIRHENEISGTTDVASRPEFADRRTTRTIDGSSLTGWFTEDFTWAELATLKARERLPKVRPHNDEAAGEQGILRLSDLLELVDGAPRRVGLVVEVKHAAYFASIGLPLDVLLASELSAAGWTDDDRLTVESFEKSALLAVRARGVTATLVYLIDAKGAPADEVAAKGRKASPYSAYLTRGGLADLAAEVDGISVHKRLILPKGAPTSAEGVTDLVARAHDAGLTVFCWTLRAENKFLAKPLRLGDAADEFGDWRREFGVIYNTGVDGVFADQPDLAIEVRAALG</sequence>
<dbReference type="Proteomes" id="UP000321379">
    <property type="component" value="Unassembled WGS sequence"/>
</dbReference>
<evidence type="ECO:0000259" key="7">
    <source>
        <dbReference type="PROSITE" id="PS51704"/>
    </source>
</evidence>
<evidence type="ECO:0000313" key="8">
    <source>
        <dbReference type="EMBL" id="TXN30231.1"/>
    </source>
</evidence>
<dbReference type="EC" id="3.1.4.46" evidence="2"/>